<accession>A0ABV2EHI8</accession>
<dbReference type="EMBL" id="JBEPLU010000001">
    <property type="protein sequence ID" value="MET3526489.1"/>
    <property type="molecule type" value="Genomic_DNA"/>
</dbReference>
<feature type="transmembrane region" description="Helical" evidence="1">
    <location>
        <begin position="81"/>
        <end position="101"/>
    </location>
</feature>
<keyword evidence="3" id="KW-1185">Reference proteome</keyword>
<evidence type="ECO:0000313" key="3">
    <source>
        <dbReference type="Proteomes" id="UP001549110"/>
    </source>
</evidence>
<comment type="caution">
    <text evidence="2">The sequence shown here is derived from an EMBL/GenBank/DDBJ whole genome shotgun (WGS) entry which is preliminary data.</text>
</comment>
<keyword evidence="1" id="KW-0812">Transmembrane</keyword>
<dbReference type="Proteomes" id="UP001549110">
    <property type="component" value="Unassembled WGS sequence"/>
</dbReference>
<dbReference type="RefSeq" id="WP_331932381.1">
    <property type="nucleotide sequence ID" value="NZ_JBEPLU010000001.1"/>
</dbReference>
<evidence type="ECO:0000313" key="2">
    <source>
        <dbReference type="EMBL" id="MET3526489.1"/>
    </source>
</evidence>
<sequence>MLNSTPERIWAVAMFVVSAYAVWRGGRVERLVAGANVVAWVLTVAVQNRQDWLHPQWGVLAVDVAFLILLLGLVVRTTRGWVMPAAAFQLLAVVTHMAIMADKGVRAWAYLTALILWSYLVLISLAVGVYLQSRFNGRPAR</sequence>
<reference evidence="2 3" key="1">
    <citation type="submission" date="2024-06" db="EMBL/GenBank/DDBJ databases">
        <title>Genomic Encyclopedia of Type Strains, Phase IV (KMG-IV): sequencing the most valuable type-strain genomes for metagenomic binning, comparative biology and taxonomic classification.</title>
        <authorList>
            <person name="Goeker M."/>
        </authorList>
    </citation>
    <scope>NUCLEOTIDE SEQUENCE [LARGE SCALE GENOMIC DNA]</scope>
    <source>
        <strain evidence="2 3">DSM 17809</strain>
    </source>
</reference>
<gene>
    <name evidence="2" type="ORF">ABID41_001584</name>
</gene>
<proteinExistence type="predicted"/>
<keyword evidence="1" id="KW-0472">Membrane</keyword>
<name>A0ABV2EHI8_9CAUL</name>
<keyword evidence="1" id="KW-1133">Transmembrane helix</keyword>
<protein>
    <submittedName>
        <fullName evidence="2">Uncharacterized protein</fullName>
    </submittedName>
</protein>
<evidence type="ECO:0000256" key="1">
    <source>
        <dbReference type="SAM" id="Phobius"/>
    </source>
</evidence>
<organism evidence="2 3">
    <name type="scientific">Phenylobacterium koreense</name>
    <dbReference type="NCBI Taxonomy" id="266125"/>
    <lineage>
        <taxon>Bacteria</taxon>
        <taxon>Pseudomonadati</taxon>
        <taxon>Pseudomonadota</taxon>
        <taxon>Alphaproteobacteria</taxon>
        <taxon>Caulobacterales</taxon>
        <taxon>Caulobacteraceae</taxon>
        <taxon>Phenylobacterium</taxon>
    </lineage>
</organism>
<feature type="transmembrane region" description="Helical" evidence="1">
    <location>
        <begin position="6"/>
        <end position="23"/>
    </location>
</feature>
<feature type="transmembrane region" description="Helical" evidence="1">
    <location>
        <begin position="54"/>
        <end position="74"/>
    </location>
</feature>
<feature type="transmembrane region" description="Helical" evidence="1">
    <location>
        <begin position="107"/>
        <end position="131"/>
    </location>
</feature>